<accession>A0A9W5TF08</accession>
<keyword evidence="4" id="KW-1185">Reference proteome</keyword>
<protein>
    <submittedName>
        <fullName evidence="3">Holliday junction resolvase, putative</fullName>
    </submittedName>
</protein>
<comment type="caution">
    <text evidence="3">The sequence shown here is derived from an EMBL/GenBank/DDBJ whole genome shotgun (WGS) entry which is preliminary data.</text>
</comment>
<reference evidence="3" key="1">
    <citation type="submission" date="2019-12" db="EMBL/GenBank/DDBJ databases">
        <title>Genome sequence of Babesia ovis.</title>
        <authorList>
            <person name="Yamagishi J."/>
            <person name="Sevinc F."/>
            <person name="Xuan X."/>
        </authorList>
    </citation>
    <scope>NUCLEOTIDE SEQUENCE</scope>
    <source>
        <strain evidence="3">Selcuk</strain>
    </source>
</reference>
<sequence>MNLIRRHEIFVANDSSQTAILVEKCSTLLNKREVDEIVLKAPIKHATRAVAVYELLRRRYNDLVATSELRDIFNGESGKERRKLAMLEIRITQSKRLCEPGARHIEREVMK</sequence>
<keyword evidence="1" id="KW-0694">RNA-binding</keyword>
<dbReference type="SUPFAM" id="SSF82704">
    <property type="entry name" value="AlbA-like"/>
    <property type="match status" value="1"/>
</dbReference>
<dbReference type="OrthoDB" id="424402at2759"/>
<dbReference type="AlphaFoldDB" id="A0A9W5TF08"/>
<feature type="domain" description="DNA/RNA-binding protein Alba-like" evidence="2">
    <location>
        <begin position="8"/>
        <end position="68"/>
    </location>
</feature>
<dbReference type="GO" id="GO:0003723">
    <property type="term" value="F:RNA binding"/>
    <property type="evidence" value="ECO:0007669"/>
    <property type="project" value="UniProtKB-KW"/>
</dbReference>
<name>A0A9W5TF08_BABOV</name>
<dbReference type="Gene3D" id="3.30.110.20">
    <property type="entry name" value="Alba-like domain"/>
    <property type="match status" value="1"/>
</dbReference>
<dbReference type="InterPro" id="IPR036882">
    <property type="entry name" value="Alba-like_dom_sf"/>
</dbReference>
<proteinExistence type="predicted"/>
<dbReference type="EMBL" id="BLIY01000022">
    <property type="protein sequence ID" value="GFE55464.1"/>
    <property type="molecule type" value="Genomic_DNA"/>
</dbReference>
<evidence type="ECO:0000313" key="3">
    <source>
        <dbReference type="EMBL" id="GFE55464.1"/>
    </source>
</evidence>
<dbReference type="Proteomes" id="UP001057455">
    <property type="component" value="Unassembled WGS sequence"/>
</dbReference>
<evidence type="ECO:0000256" key="1">
    <source>
        <dbReference type="ARBA" id="ARBA00022884"/>
    </source>
</evidence>
<organism evidence="3 4">
    <name type="scientific">Babesia ovis</name>
    <dbReference type="NCBI Taxonomy" id="5869"/>
    <lineage>
        <taxon>Eukaryota</taxon>
        <taxon>Sar</taxon>
        <taxon>Alveolata</taxon>
        <taxon>Apicomplexa</taxon>
        <taxon>Aconoidasida</taxon>
        <taxon>Piroplasmida</taxon>
        <taxon>Babesiidae</taxon>
        <taxon>Babesia</taxon>
    </lineage>
</organism>
<evidence type="ECO:0000313" key="4">
    <source>
        <dbReference type="Proteomes" id="UP001057455"/>
    </source>
</evidence>
<gene>
    <name evidence="3" type="ORF">BaOVIS_028680</name>
</gene>
<dbReference type="Pfam" id="PF01918">
    <property type="entry name" value="Alba"/>
    <property type="match status" value="1"/>
</dbReference>
<evidence type="ECO:0000259" key="2">
    <source>
        <dbReference type="Pfam" id="PF01918"/>
    </source>
</evidence>
<dbReference type="InterPro" id="IPR002775">
    <property type="entry name" value="DNA/RNA-bd_Alba-like"/>
</dbReference>